<evidence type="ECO:0000259" key="6">
    <source>
        <dbReference type="PROSITE" id="PS51900"/>
    </source>
</evidence>
<dbReference type="InterPro" id="IPR010998">
    <property type="entry name" value="Integrase_recombinase_N"/>
</dbReference>
<dbReference type="InterPro" id="IPR044068">
    <property type="entry name" value="CB"/>
</dbReference>
<dbReference type="GO" id="GO:0015074">
    <property type="term" value="P:DNA integration"/>
    <property type="evidence" value="ECO:0007669"/>
    <property type="project" value="UniProtKB-KW"/>
</dbReference>
<dbReference type="InterPro" id="IPR002104">
    <property type="entry name" value="Integrase_catalytic"/>
</dbReference>
<dbReference type="Gene3D" id="1.10.150.130">
    <property type="match status" value="1"/>
</dbReference>
<dbReference type="InterPro" id="IPR004107">
    <property type="entry name" value="Integrase_SAM-like_N"/>
</dbReference>
<dbReference type="Gene3D" id="1.10.443.10">
    <property type="entry name" value="Intergrase catalytic core"/>
    <property type="match status" value="1"/>
</dbReference>
<sequence length="321" mass="37036">MSLEKLLTNYLEYCEVEKNLSQNTIQMYDFYLRDFITWATETLKRDLTPDDINEELVRKYRIDLNRRISSKSHLEFKRSTQKNFLVALRAFLKYLIVKEHLDVMAPDEIILGKSEARIPKVLNEEQLDNLLNSQNLDKKSGIRDRAILEVLFSTGLRVSELVNLNISDINLNTGEFAVIGKGRKVRTVYLSESAKNWLRRYLGTRSDKFIPLFLRYSGKKMTDGDLEGKSLRLTVRSVQRLVKKYTLRAGISVDATPHTLRHTFATGLLREGADLRSVQELLGHSNVSTTQIYTHVTNKQLKDVHKKFHKDVEEGAVSSLM</sequence>
<keyword evidence="2 4" id="KW-0238">DNA-binding</keyword>
<keyword evidence="1" id="KW-0229">DNA integration</keyword>
<feature type="domain" description="Core-binding (CB)" evidence="6">
    <location>
        <begin position="1"/>
        <end position="96"/>
    </location>
</feature>
<dbReference type="Pfam" id="PF00589">
    <property type="entry name" value="Phage_integrase"/>
    <property type="match status" value="1"/>
</dbReference>
<evidence type="ECO:0000259" key="5">
    <source>
        <dbReference type="PROSITE" id="PS51898"/>
    </source>
</evidence>
<name>A0A1F4URP7_UNCKA</name>
<evidence type="ECO:0000313" key="8">
    <source>
        <dbReference type="Proteomes" id="UP000176608"/>
    </source>
</evidence>
<dbReference type="EMBL" id="MEVA01000006">
    <property type="protein sequence ID" value="OGC47589.1"/>
    <property type="molecule type" value="Genomic_DNA"/>
</dbReference>
<evidence type="ECO:0000256" key="1">
    <source>
        <dbReference type="ARBA" id="ARBA00022908"/>
    </source>
</evidence>
<evidence type="ECO:0008006" key="9">
    <source>
        <dbReference type="Google" id="ProtNLM"/>
    </source>
</evidence>
<dbReference type="NCBIfam" id="NF040815">
    <property type="entry name" value="recomb_XerA_Arch"/>
    <property type="match status" value="1"/>
</dbReference>
<evidence type="ECO:0000256" key="2">
    <source>
        <dbReference type="ARBA" id="ARBA00023125"/>
    </source>
</evidence>
<dbReference type="PANTHER" id="PTHR30349:SF81">
    <property type="entry name" value="TYROSINE RECOMBINASE XERC"/>
    <property type="match status" value="1"/>
</dbReference>
<dbReference type="Proteomes" id="UP000176608">
    <property type="component" value="Unassembled WGS sequence"/>
</dbReference>
<proteinExistence type="predicted"/>
<reference evidence="7 8" key="1">
    <citation type="journal article" date="2016" name="Nat. Commun.">
        <title>Thousands of microbial genomes shed light on interconnected biogeochemical processes in an aquifer system.</title>
        <authorList>
            <person name="Anantharaman K."/>
            <person name="Brown C.T."/>
            <person name="Hug L.A."/>
            <person name="Sharon I."/>
            <person name="Castelle C.J."/>
            <person name="Probst A.J."/>
            <person name="Thomas B.C."/>
            <person name="Singh A."/>
            <person name="Wilkins M.J."/>
            <person name="Karaoz U."/>
            <person name="Brodie E.L."/>
            <person name="Williams K.H."/>
            <person name="Hubbard S.S."/>
            <person name="Banfield J.F."/>
        </authorList>
    </citation>
    <scope>NUCLEOTIDE SEQUENCE [LARGE SCALE GENOMIC DNA]</scope>
</reference>
<dbReference type="InterPro" id="IPR050090">
    <property type="entry name" value="Tyrosine_recombinase_XerCD"/>
</dbReference>
<accession>A0A1F4URP7</accession>
<keyword evidence="3" id="KW-0233">DNA recombination</keyword>
<dbReference type="CDD" id="cd00798">
    <property type="entry name" value="INT_XerDC_C"/>
    <property type="match status" value="1"/>
</dbReference>
<dbReference type="InterPro" id="IPR013762">
    <property type="entry name" value="Integrase-like_cat_sf"/>
</dbReference>
<dbReference type="InterPro" id="IPR011010">
    <property type="entry name" value="DNA_brk_join_enz"/>
</dbReference>
<protein>
    <recommendedName>
        <fullName evidence="9">Tyrosine recombinase XerC</fullName>
    </recommendedName>
</protein>
<feature type="domain" description="Tyr recombinase" evidence="5">
    <location>
        <begin position="117"/>
        <end position="306"/>
    </location>
</feature>
<dbReference type="SUPFAM" id="SSF56349">
    <property type="entry name" value="DNA breaking-rejoining enzymes"/>
    <property type="match status" value="1"/>
</dbReference>
<dbReference type="PANTHER" id="PTHR30349">
    <property type="entry name" value="PHAGE INTEGRASE-RELATED"/>
    <property type="match status" value="1"/>
</dbReference>
<dbReference type="GO" id="GO:0006310">
    <property type="term" value="P:DNA recombination"/>
    <property type="evidence" value="ECO:0007669"/>
    <property type="project" value="UniProtKB-KW"/>
</dbReference>
<organism evidence="7 8">
    <name type="scientific">candidate division WWE3 bacterium RIFCSPHIGHO2_01_FULL_42_13</name>
    <dbReference type="NCBI Taxonomy" id="1802617"/>
    <lineage>
        <taxon>Bacteria</taxon>
        <taxon>Katanobacteria</taxon>
    </lineage>
</organism>
<evidence type="ECO:0000313" key="7">
    <source>
        <dbReference type="EMBL" id="OGC47589.1"/>
    </source>
</evidence>
<dbReference type="Pfam" id="PF02899">
    <property type="entry name" value="Phage_int_SAM_1"/>
    <property type="match status" value="1"/>
</dbReference>
<dbReference type="PROSITE" id="PS51900">
    <property type="entry name" value="CB"/>
    <property type="match status" value="1"/>
</dbReference>
<dbReference type="PROSITE" id="PS51898">
    <property type="entry name" value="TYR_RECOMBINASE"/>
    <property type="match status" value="1"/>
</dbReference>
<dbReference type="GO" id="GO:0003677">
    <property type="term" value="F:DNA binding"/>
    <property type="evidence" value="ECO:0007669"/>
    <property type="project" value="UniProtKB-UniRule"/>
</dbReference>
<dbReference type="AlphaFoldDB" id="A0A1F4URP7"/>
<evidence type="ECO:0000256" key="4">
    <source>
        <dbReference type="PROSITE-ProRule" id="PRU01248"/>
    </source>
</evidence>
<comment type="caution">
    <text evidence="7">The sequence shown here is derived from an EMBL/GenBank/DDBJ whole genome shotgun (WGS) entry which is preliminary data.</text>
</comment>
<evidence type="ECO:0000256" key="3">
    <source>
        <dbReference type="ARBA" id="ARBA00023172"/>
    </source>
</evidence>
<dbReference type="STRING" id="1802617.A2886_02260"/>
<dbReference type="SUPFAM" id="SSF47823">
    <property type="entry name" value="lambda integrase-like, N-terminal domain"/>
    <property type="match status" value="1"/>
</dbReference>
<gene>
    <name evidence="7" type="ORF">A2886_02260</name>
</gene>